<dbReference type="GO" id="GO:0009297">
    <property type="term" value="P:pilus assembly"/>
    <property type="evidence" value="ECO:0007669"/>
    <property type="project" value="InterPro"/>
</dbReference>
<protein>
    <submittedName>
        <fullName evidence="11">Outer membrane fimbrial usher protein</fullName>
    </submittedName>
</protein>
<dbReference type="eggNOG" id="COG3188">
    <property type="taxonomic scope" value="Bacteria"/>
</dbReference>
<dbReference type="PANTHER" id="PTHR30451">
    <property type="entry name" value="OUTER MEMBRANE USHER PROTEIN"/>
    <property type="match status" value="1"/>
</dbReference>
<name>A0A085GA40_9ENTR</name>
<dbReference type="OrthoDB" id="6554712at2"/>
<keyword evidence="4" id="KW-1134">Transmembrane beta strand</keyword>
<dbReference type="Gene3D" id="2.60.40.2070">
    <property type="match status" value="1"/>
</dbReference>
<dbReference type="Proteomes" id="UP000028653">
    <property type="component" value="Unassembled WGS sequence"/>
</dbReference>
<dbReference type="InterPro" id="IPR025949">
    <property type="entry name" value="PapC-like_C"/>
</dbReference>
<dbReference type="GO" id="GO:0015473">
    <property type="term" value="F:fimbrial usher porin activity"/>
    <property type="evidence" value="ECO:0007669"/>
    <property type="project" value="InterPro"/>
</dbReference>
<evidence type="ECO:0000259" key="9">
    <source>
        <dbReference type="Pfam" id="PF13953"/>
    </source>
</evidence>
<dbReference type="GO" id="GO:0009279">
    <property type="term" value="C:cell outer membrane"/>
    <property type="evidence" value="ECO:0007669"/>
    <property type="project" value="UniProtKB-SubCell"/>
</dbReference>
<reference evidence="11 12" key="1">
    <citation type="submission" date="2014-05" db="EMBL/GenBank/DDBJ databases">
        <title>ATOL: Assembling a taxonomically balanced genome-scale reconstruction of the evolutionary history of the Enterobacteriaceae.</title>
        <authorList>
            <person name="Plunkett G.III."/>
            <person name="Neeno-Eckwall E.C."/>
            <person name="Glasner J.D."/>
            <person name="Perna N.T."/>
        </authorList>
    </citation>
    <scope>NUCLEOTIDE SEQUENCE [LARGE SCALE GENOMIC DNA]</scope>
    <source>
        <strain evidence="11 12">ATCC 33320</strain>
    </source>
</reference>
<dbReference type="EMBL" id="JMPI01000036">
    <property type="protein sequence ID" value="KFC80585.1"/>
    <property type="molecule type" value="Genomic_DNA"/>
</dbReference>
<evidence type="ECO:0000256" key="2">
    <source>
        <dbReference type="ARBA" id="ARBA00008064"/>
    </source>
</evidence>
<dbReference type="FunFam" id="2.60.40.2610:FF:000001">
    <property type="entry name" value="Outer membrane fimbrial usher protein"/>
    <property type="match status" value="1"/>
</dbReference>
<gene>
    <name evidence="11" type="ORF">GBAG_2696</name>
</gene>
<evidence type="ECO:0000256" key="3">
    <source>
        <dbReference type="ARBA" id="ARBA00022448"/>
    </source>
</evidence>
<dbReference type="PANTHER" id="PTHR30451:SF20">
    <property type="entry name" value="FIMBRIAE USHER"/>
    <property type="match status" value="1"/>
</dbReference>
<evidence type="ECO:0000256" key="6">
    <source>
        <dbReference type="ARBA" id="ARBA00022729"/>
    </source>
</evidence>
<feature type="domain" description="PapC N-terminal" evidence="10">
    <location>
        <begin position="27"/>
        <end position="163"/>
    </location>
</feature>
<dbReference type="InterPro" id="IPR042186">
    <property type="entry name" value="FimD_plug_dom"/>
</dbReference>
<comment type="caution">
    <text evidence="11">The sequence shown here is derived from an EMBL/GenBank/DDBJ whole genome shotgun (WGS) entry which is preliminary data.</text>
</comment>
<evidence type="ECO:0000256" key="7">
    <source>
        <dbReference type="ARBA" id="ARBA00023136"/>
    </source>
</evidence>
<comment type="similarity">
    <text evidence="2">Belongs to the fimbrial export usher family.</text>
</comment>
<proteinExistence type="inferred from homology"/>
<dbReference type="Gene3D" id="3.10.20.410">
    <property type="match status" value="1"/>
</dbReference>
<dbReference type="RefSeq" id="WP_156104887.1">
    <property type="nucleotide sequence ID" value="NZ_JMPI01000036.1"/>
</dbReference>
<organism evidence="11 12">
    <name type="scientific">Buttiauxella agrestis ATCC 33320</name>
    <dbReference type="NCBI Taxonomy" id="1006004"/>
    <lineage>
        <taxon>Bacteria</taxon>
        <taxon>Pseudomonadati</taxon>
        <taxon>Pseudomonadota</taxon>
        <taxon>Gammaproteobacteria</taxon>
        <taxon>Enterobacterales</taxon>
        <taxon>Enterobacteriaceae</taxon>
        <taxon>Buttiauxella</taxon>
    </lineage>
</organism>
<evidence type="ECO:0000256" key="1">
    <source>
        <dbReference type="ARBA" id="ARBA00004571"/>
    </source>
</evidence>
<keyword evidence="3" id="KW-0813">Transport</keyword>
<evidence type="ECO:0000256" key="5">
    <source>
        <dbReference type="ARBA" id="ARBA00022692"/>
    </source>
</evidence>
<dbReference type="Pfam" id="PF13954">
    <property type="entry name" value="PapC_N"/>
    <property type="match status" value="1"/>
</dbReference>
<keyword evidence="8" id="KW-0998">Cell outer membrane</keyword>
<dbReference type="Gene3D" id="2.60.40.3110">
    <property type="match status" value="1"/>
</dbReference>
<evidence type="ECO:0000256" key="4">
    <source>
        <dbReference type="ARBA" id="ARBA00022452"/>
    </source>
</evidence>
<dbReference type="InterPro" id="IPR043142">
    <property type="entry name" value="PapC-like_C_sf"/>
</dbReference>
<accession>A0A085GA40</accession>
<keyword evidence="6" id="KW-0732">Signal</keyword>
<dbReference type="Pfam" id="PF00577">
    <property type="entry name" value="Usher"/>
    <property type="match status" value="1"/>
</dbReference>
<dbReference type="AlphaFoldDB" id="A0A085GA40"/>
<evidence type="ECO:0000313" key="11">
    <source>
        <dbReference type="EMBL" id="KFC80585.1"/>
    </source>
</evidence>
<dbReference type="Gene3D" id="2.60.40.2610">
    <property type="entry name" value="Outer membrane usher protein FimD, plug domain"/>
    <property type="match status" value="1"/>
</dbReference>
<keyword evidence="5" id="KW-0812">Transmembrane</keyword>
<dbReference type="Pfam" id="PF13953">
    <property type="entry name" value="PapC_C"/>
    <property type="match status" value="1"/>
</dbReference>
<feature type="domain" description="PapC-like C-terminal" evidence="9">
    <location>
        <begin position="759"/>
        <end position="821"/>
    </location>
</feature>
<dbReference type="InterPro" id="IPR037224">
    <property type="entry name" value="PapC_N_sf"/>
</dbReference>
<keyword evidence="12" id="KW-1185">Reference proteome</keyword>
<evidence type="ECO:0000256" key="8">
    <source>
        <dbReference type="ARBA" id="ARBA00023237"/>
    </source>
</evidence>
<evidence type="ECO:0000259" key="10">
    <source>
        <dbReference type="Pfam" id="PF13954"/>
    </source>
</evidence>
<dbReference type="InterPro" id="IPR000015">
    <property type="entry name" value="Fimb_usher"/>
</dbReference>
<keyword evidence="7" id="KW-0472">Membrane</keyword>
<dbReference type="SUPFAM" id="SSF141729">
    <property type="entry name" value="FimD N-terminal domain-like"/>
    <property type="match status" value="1"/>
</dbReference>
<comment type="subcellular location">
    <subcellularLocation>
        <location evidence="1">Cell outer membrane</location>
        <topology evidence="1">Multi-pass membrane protein</topology>
    </subcellularLocation>
</comment>
<sequence length="839" mass="91588">MEKHRWLSLCLLGGWALPFLLQAENYTFDEALLLGSDYGQGLARFNSEASVAPGQYLVDIWLNGRFIAREGVMFRGEGEDVTPCLPLVFYEQNGVLALNTPGSESCLSPAKRVTGASYVFDNALLRLDIAIPQAEMVQVPHDYVAPEQWQAGESLLFTNYNSNFYYSDAGGSQSEYGWLGLTAGINFGLWQLRQQSSASYSRYGDKKRYQWDNLQTWLQRPVAALQSTLSAGQSYSGGNLFSSMAFTGVKLETDQRMWPQSRQGYAPEIRGTAASAARVVVSQNGRTLYQTNVAQGPFVINDLASTAWQGDLQVDVIEADGSRSQFTVPFSALPLSLRPGVWRYNAVIGRARDYDTDDNWFGDFTLERGIANSLTANGGVRLGKEYASTVLGGVWASELGAIGADVTASSAQLPDGKQTGWRSQLSWSRSFNATGTNVALAGYRYSTAGYRDFSDVLGERNAAKYSDVWRSDTLSQRNQFTATVNQQLGDYGSIWLSGSVSDYYGERGRNTQLQFGYANQWRQISYNLAASRQQTFWRDTTRRADGQPAQNARHGQTENIVTLTFSVPLKFGEREDYLSLSTSHSKSSGTSYQASLAGSITEDDSASYAVSAGYQNSSGEAAQKNWSASLQKMTSFGTLNGSYSQAENYKQWSGGMRGAAVVHRGGVTLGPWLGDTFALVEAKGAEGARVSNGQGAAINAQGFALVPSLTPYRFNNVQLDTRNMAADIELEDNQQRVAPYAGAAVKLSFSTIKGTAALIDVTTRRGSLPAGAEVFDEHNQIVGMVGQANQVYARLPTTKGQLTVRWGEGPDERCAFQYQLTDDQPQRAMIALTAQCSDA</sequence>
<dbReference type="STRING" id="1006004.GBAG_2696"/>
<evidence type="ECO:0000313" key="12">
    <source>
        <dbReference type="Proteomes" id="UP000028653"/>
    </source>
</evidence>
<dbReference type="InterPro" id="IPR025885">
    <property type="entry name" value="PapC_N"/>
</dbReference>